<evidence type="ECO:0000313" key="2">
    <source>
        <dbReference type="EMBL" id="MQW06525.1"/>
    </source>
</evidence>
<proteinExistence type="predicted"/>
<evidence type="ECO:0000256" key="1">
    <source>
        <dbReference type="SAM" id="MobiDB-lite"/>
    </source>
</evidence>
<dbReference type="AlphaFoldDB" id="A0A6A7ZV00"/>
<comment type="caution">
    <text evidence="2">The sequence shown here is derived from an EMBL/GenBank/DDBJ whole genome shotgun (WGS) entry which is preliminary data.</text>
</comment>
<dbReference type="RefSeq" id="WP_153318620.1">
    <property type="nucleotide sequence ID" value="NZ_WIRN01000115.1"/>
</dbReference>
<protein>
    <submittedName>
        <fullName evidence="2">Uncharacterized protein</fullName>
    </submittedName>
</protein>
<accession>A0A6A7ZV00</accession>
<gene>
    <name evidence="2" type="ORF">GHK45_23195</name>
</gene>
<feature type="region of interest" description="Disordered" evidence="1">
    <location>
        <begin position="1"/>
        <end position="23"/>
    </location>
</feature>
<organism evidence="2">
    <name type="scientific">Rhizobium meliloti</name>
    <name type="common">Ensifer meliloti</name>
    <name type="synonym">Sinorhizobium meliloti</name>
    <dbReference type="NCBI Taxonomy" id="382"/>
    <lineage>
        <taxon>Bacteria</taxon>
        <taxon>Pseudomonadati</taxon>
        <taxon>Pseudomonadota</taxon>
        <taxon>Alphaproteobacteria</taxon>
        <taxon>Hyphomicrobiales</taxon>
        <taxon>Rhizobiaceae</taxon>
        <taxon>Sinorhizobium/Ensifer group</taxon>
        <taxon>Sinorhizobium</taxon>
    </lineage>
</organism>
<dbReference type="EMBL" id="WISP01000172">
    <property type="protein sequence ID" value="MQW06525.1"/>
    <property type="molecule type" value="Genomic_DNA"/>
</dbReference>
<reference evidence="2" key="1">
    <citation type="journal article" date="2013" name="Genome Biol.">
        <title>Comparative genomics of the core and accessory genomes of 48 Sinorhizobium strains comprising five genospecies.</title>
        <authorList>
            <person name="Sugawara M."/>
            <person name="Epstein B."/>
            <person name="Badgley B.D."/>
            <person name="Unno T."/>
            <person name="Xu L."/>
            <person name="Reese J."/>
            <person name="Gyaneshwar P."/>
            <person name="Denny R."/>
            <person name="Mudge J."/>
            <person name="Bharti A.K."/>
            <person name="Farmer A.D."/>
            <person name="May G.D."/>
            <person name="Woodward J.E."/>
            <person name="Medigue C."/>
            <person name="Vallenet D."/>
            <person name="Lajus A."/>
            <person name="Rouy Z."/>
            <person name="Martinez-Vaz B."/>
            <person name="Tiffin P."/>
            <person name="Young N.D."/>
            <person name="Sadowsky M.J."/>
        </authorList>
    </citation>
    <scope>NUCLEOTIDE SEQUENCE</scope>
    <source>
        <strain evidence="2">M30</strain>
    </source>
</reference>
<sequence>MRRQGQGRLSIEIADQTAPRDPKYQGRHYRACLVDAHTVIEAFRQRITDIEAELEKVRRDCEYKLSLCVTRTAAEEARLSAFRLAQEKAALLMESPGGILNEASEAIRAIPDPKPKFTR</sequence>
<name>A0A6A7ZV00_RHIML</name>